<feature type="chain" id="PRO_5046964545" evidence="5">
    <location>
        <begin position="24"/>
        <end position="388"/>
    </location>
</feature>
<dbReference type="InterPro" id="IPR028081">
    <property type="entry name" value="Leu-bd"/>
</dbReference>
<dbReference type="PANTHER" id="PTHR30483:SF37">
    <property type="entry name" value="ABC TRANSPORTER SUBSTRATE-BINDING PROTEIN"/>
    <property type="match status" value="1"/>
</dbReference>
<dbReference type="InterPro" id="IPR000709">
    <property type="entry name" value="Leu_Ile_Val-bd"/>
</dbReference>
<evidence type="ECO:0000256" key="3">
    <source>
        <dbReference type="ARBA" id="ARBA00022729"/>
    </source>
</evidence>
<gene>
    <name evidence="7" type="ORF">DAETH_40530</name>
</gene>
<comment type="similarity">
    <text evidence="1">Belongs to the leucine-binding protein family.</text>
</comment>
<dbReference type="Pfam" id="PF13458">
    <property type="entry name" value="Peripla_BP_6"/>
    <property type="match status" value="1"/>
</dbReference>
<evidence type="ECO:0000256" key="4">
    <source>
        <dbReference type="ARBA" id="ARBA00022970"/>
    </source>
</evidence>
<keyword evidence="2" id="KW-0813">Transport</keyword>
<evidence type="ECO:0000313" key="8">
    <source>
        <dbReference type="Proteomes" id="UP001064971"/>
    </source>
</evidence>
<reference evidence="7" key="1">
    <citation type="submission" date="2022-07" db="EMBL/GenBank/DDBJ databases">
        <title>Complete Genome Sequence of the Radioresistant Bacterium Deinococcus aetherius ST0316, Isolated from the Air Dust collected in Lower Stratosphere above Japan.</title>
        <authorList>
            <person name="Satoh K."/>
            <person name="Hagiwara K."/>
            <person name="Katsumata K."/>
            <person name="Kubo A."/>
            <person name="Yokobori S."/>
            <person name="Yamagishi A."/>
            <person name="Oono Y."/>
            <person name="Narumi I."/>
        </authorList>
    </citation>
    <scope>NUCLEOTIDE SEQUENCE</scope>
    <source>
        <strain evidence="7">ST0316</strain>
        <plasmid evidence="7">pDAETH-2</plasmid>
    </source>
</reference>
<dbReference type="CDD" id="cd19982">
    <property type="entry name" value="PBP1_ABC_ligand_binding-like"/>
    <property type="match status" value="1"/>
</dbReference>
<dbReference type="InterPro" id="IPR028082">
    <property type="entry name" value="Peripla_BP_I"/>
</dbReference>
<feature type="domain" description="Leucine-binding protein" evidence="6">
    <location>
        <begin position="24"/>
        <end position="356"/>
    </location>
</feature>
<proteinExistence type="inferred from homology"/>
<evidence type="ECO:0000256" key="2">
    <source>
        <dbReference type="ARBA" id="ARBA00022448"/>
    </source>
</evidence>
<keyword evidence="7" id="KW-0614">Plasmid</keyword>
<accession>A0ABM8AJT4</accession>
<dbReference type="PANTHER" id="PTHR30483">
    <property type="entry name" value="LEUCINE-SPECIFIC-BINDING PROTEIN"/>
    <property type="match status" value="1"/>
</dbReference>
<dbReference type="PRINTS" id="PR00337">
    <property type="entry name" value="LEUILEVALBP"/>
</dbReference>
<name>A0ABM8AJT4_9DEIO</name>
<dbReference type="Proteomes" id="UP001064971">
    <property type="component" value="Plasmid pDAETH-2"/>
</dbReference>
<sequence length="388" mass="41080">MRAVQTASLLVALATLTAASAQSTVKVGAVTSLSGRFATFGQMQRAGFQVALDEINARGGVNGSKLELLLEDDASDTNKALNAAERLVNAGVPVVIGAYSSGITKPLSQYMARVKVPLLVATAVDETITKPGNAYTFRVNNQSSIYTRSLIEQLRKMGGMRTAVILTSNDAFGKSVLSDAKKLLPGGGFTVLSQDTYDKGLADFRPLLNRYKSQNPDVVIFASYEEDAVALAKQVKEVGLAPRVIAGIATGFALPEFLRGAGAAAENYLVTMVWNPDVKYPGAQNLYTRLKKALNGEEPSQHAAQSYAAMLAAADAIRRGGTDPEGVRAALAQTKLNTAFGPVSFRTYGGYQNQNSVVGLVTQIQKGQFVTVAPATAARGKVVFPKPR</sequence>
<dbReference type="Gene3D" id="3.40.50.2300">
    <property type="match status" value="2"/>
</dbReference>
<evidence type="ECO:0000256" key="1">
    <source>
        <dbReference type="ARBA" id="ARBA00010062"/>
    </source>
</evidence>
<organism evidence="7 8">
    <name type="scientific">Deinococcus aetherius</name>
    <dbReference type="NCBI Taxonomy" id="200252"/>
    <lineage>
        <taxon>Bacteria</taxon>
        <taxon>Thermotogati</taxon>
        <taxon>Deinococcota</taxon>
        <taxon>Deinococci</taxon>
        <taxon>Deinococcales</taxon>
        <taxon>Deinococcaceae</taxon>
        <taxon>Deinococcus</taxon>
    </lineage>
</organism>
<feature type="signal peptide" evidence="5">
    <location>
        <begin position="1"/>
        <end position="23"/>
    </location>
</feature>
<evidence type="ECO:0000259" key="6">
    <source>
        <dbReference type="Pfam" id="PF13458"/>
    </source>
</evidence>
<keyword evidence="8" id="KW-1185">Reference proteome</keyword>
<evidence type="ECO:0000313" key="7">
    <source>
        <dbReference type="EMBL" id="BDP44084.1"/>
    </source>
</evidence>
<protein>
    <submittedName>
        <fullName evidence="7">Ethanolamine utilization protein EutJ</fullName>
    </submittedName>
</protein>
<geneLocation type="plasmid" evidence="7 8">
    <name>pDAETH-2</name>
</geneLocation>
<dbReference type="InterPro" id="IPR051010">
    <property type="entry name" value="BCAA_transport"/>
</dbReference>
<keyword evidence="3 5" id="KW-0732">Signal</keyword>
<dbReference type="RefSeq" id="WP_264778442.1">
    <property type="nucleotide sequence ID" value="NZ_AP026562.1"/>
</dbReference>
<keyword evidence="4" id="KW-0029">Amino-acid transport</keyword>
<evidence type="ECO:0000256" key="5">
    <source>
        <dbReference type="SAM" id="SignalP"/>
    </source>
</evidence>
<dbReference type="EMBL" id="AP026562">
    <property type="protein sequence ID" value="BDP44084.1"/>
    <property type="molecule type" value="Genomic_DNA"/>
</dbReference>
<dbReference type="SUPFAM" id="SSF53822">
    <property type="entry name" value="Periplasmic binding protein-like I"/>
    <property type="match status" value="1"/>
</dbReference>